<reference evidence="9" key="1">
    <citation type="journal article" date="2013" name="Mol. Plant Microbe Interact.">
        <title>Global aspects of pacC regulation of pathogenicity genes in Colletotrichum gloeosporioides as revealed by transcriptome analysis.</title>
        <authorList>
            <person name="Alkan N."/>
            <person name="Meng X."/>
            <person name="Friedlander G."/>
            <person name="Reuveni E."/>
            <person name="Sukno S."/>
            <person name="Sherman A."/>
            <person name="Thon M."/>
            <person name="Fluhr R."/>
            <person name="Prusky D."/>
        </authorList>
    </citation>
    <scope>NUCLEOTIDE SEQUENCE [LARGE SCALE GENOMIC DNA]</scope>
    <source>
        <strain evidence="9">Cg-14</strain>
    </source>
</reference>
<keyword evidence="3 5" id="KW-0479">Metal-binding</keyword>
<dbReference type="PRINTS" id="PR00463">
    <property type="entry name" value="EP450I"/>
</dbReference>
<dbReference type="PANTHER" id="PTHR24305">
    <property type="entry name" value="CYTOCHROME P450"/>
    <property type="match status" value="1"/>
</dbReference>
<feature type="binding site" description="axial binding residue" evidence="5">
    <location>
        <position position="430"/>
    </location>
    <ligand>
        <name>heme</name>
        <dbReference type="ChEBI" id="CHEBI:30413"/>
    </ligand>
    <ligandPart>
        <name>Fe</name>
        <dbReference type="ChEBI" id="CHEBI:18248"/>
    </ligandPart>
</feature>
<keyword evidence="7" id="KW-1133">Transmembrane helix</keyword>
<evidence type="ECO:0000256" key="1">
    <source>
        <dbReference type="ARBA" id="ARBA00001971"/>
    </source>
</evidence>
<dbReference type="PROSITE" id="PS00086">
    <property type="entry name" value="CYTOCHROME_P450"/>
    <property type="match status" value="1"/>
</dbReference>
<evidence type="ECO:0000256" key="2">
    <source>
        <dbReference type="ARBA" id="ARBA00022617"/>
    </source>
</evidence>
<dbReference type="SUPFAM" id="SSF48264">
    <property type="entry name" value="Cytochrome P450"/>
    <property type="match status" value="1"/>
</dbReference>
<evidence type="ECO:0000256" key="3">
    <source>
        <dbReference type="ARBA" id="ARBA00022723"/>
    </source>
</evidence>
<evidence type="ECO:0000256" key="5">
    <source>
        <dbReference type="PIRSR" id="PIRSR602401-1"/>
    </source>
</evidence>
<dbReference type="InterPro" id="IPR036396">
    <property type="entry name" value="Cyt_P450_sf"/>
</dbReference>
<dbReference type="GO" id="GO:0016705">
    <property type="term" value="F:oxidoreductase activity, acting on paired donors, with incorporation or reduction of molecular oxygen"/>
    <property type="evidence" value="ECO:0007669"/>
    <property type="project" value="InterPro"/>
</dbReference>
<dbReference type="Pfam" id="PF00067">
    <property type="entry name" value="p450"/>
    <property type="match status" value="1"/>
</dbReference>
<dbReference type="InterPro" id="IPR002401">
    <property type="entry name" value="Cyt_P450_E_grp-I"/>
</dbReference>
<dbReference type="InterPro" id="IPR001128">
    <property type="entry name" value="Cyt_P450"/>
</dbReference>
<dbReference type="AlphaFoldDB" id="T0KMZ9"/>
<dbReference type="GO" id="GO:0005506">
    <property type="term" value="F:iron ion binding"/>
    <property type="evidence" value="ECO:0007669"/>
    <property type="project" value="InterPro"/>
</dbReference>
<organism evidence="8 9">
    <name type="scientific">Colletotrichum gloeosporioides (strain Cg-14)</name>
    <name type="common">Anthracnose fungus</name>
    <name type="synonym">Glomerella cingulata</name>
    <dbReference type="NCBI Taxonomy" id="1237896"/>
    <lineage>
        <taxon>Eukaryota</taxon>
        <taxon>Fungi</taxon>
        <taxon>Dikarya</taxon>
        <taxon>Ascomycota</taxon>
        <taxon>Pezizomycotina</taxon>
        <taxon>Sordariomycetes</taxon>
        <taxon>Hypocreomycetidae</taxon>
        <taxon>Glomerellales</taxon>
        <taxon>Glomerellaceae</taxon>
        <taxon>Colletotrichum</taxon>
        <taxon>Colletotrichum gloeosporioides species complex</taxon>
    </lineage>
</organism>
<evidence type="ECO:0000256" key="7">
    <source>
        <dbReference type="SAM" id="Phobius"/>
    </source>
</evidence>
<dbReference type="OMA" id="HRNLFTA"/>
<evidence type="ECO:0000313" key="8">
    <source>
        <dbReference type="EMBL" id="EQB53419.1"/>
    </source>
</evidence>
<dbReference type="HOGENOM" id="CLU_001570_14_2_1"/>
<evidence type="ECO:0000313" key="9">
    <source>
        <dbReference type="Proteomes" id="UP000015530"/>
    </source>
</evidence>
<feature type="transmembrane region" description="Helical" evidence="7">
    <location>
        <begin position="16"/>
        <end position="34"/>
    </location>
</feature>
<keyword evidence="6" id="KW-0560">Oxidoreductase</keyword>
<dbReference type="Proteomes" id="UP000015530">
    <property type="component" value="Unassembled WGS sequence"/>
</dbReference>
<dbReference type="Gene3D" id="1.10.630.10">
    <property type="entry name" value="Cytochrome P450"/>
    <property type="match status" value="1"/>
</dbReference>
<dbReference type="InterPro" id="IPR017972">
    <property type="entry name" value="Cyt_P450_CS"/>
</dbReference>
<gene>
    <name evidence="8" type="ORF">CGLO_06856</name>
</gene>
<evidence type="ECO:0000256" key="6">
    <source>
        <dbReference type="RuleBase" id="RU000461"/>
    </source>
</evidence>
<comment type="similarity">
    <text evidence="6">Belongs to the cytochrome P450 family.</text>
</comment>
<dbReference type="GO" id="GO:0004497">
    <property type="term" value="F:monooxygenase activity"/>
    <property type="evidence" value="ECO:0007669"/>
    <property type="project" value="UniProtKB-KW"/>
</dbReference>
<proteinExistence type="inferred from homology"/>
<dbReference type="GO" id="GO:0020037">
    <property type="term" value="F:heme binding"/>
    <property type="evidence" value="ECO:0007669"/>
    <property type="project" value="InterPro"/>
</dbReference>
<sequence>MSQDPMTLQLIPVPQGHIMIIASTLVVVLWVWILRIQATIKIPGPWQLKLTGIFVKYHELFGHKRRWIHNLHLRYGPVVQIASNEVFFASYTAAKQIYSTGNKDFRKTELYSLFEQDGHINLFTALDHNSHSTIRRHLADRYSNSSVLRPQITEMIDERAKTFAAVCAASDTADIYFYLHAYALDCVTGMLFHPHRTDSLVDPGDEQMVQLLSYSNTREVIFWTHYLPLLAPLWAALFPKFPDLERGSSMVRRFVQNSLEAGDHSDFTVAKKLLDSSHVSKPLAEAECLDHIGAGIETTGDTLCWLMWELSQPKHQNKAERLHHELAEAGIEGSLEGPPYLNAVIQEGLRLFAPGTLPLPRYAPKEGAFVDGYFIPENTIVECNSYSMHRLDETTFPNATEFIPERWLDPESHTDRQRLFFAFGLGPRTCIGRHLAVAEMRACLNAVYSKYRTRPAPDMRSSMEMDDQVLTSRPRDLCCKIQFVPWGPGA</sequence>
<evidence type="ECO:0000256" key="4">
    <source>
        <dbReference type="ARBA" id="ARBA00023004"/>
    </source>
</evidence>
<dbReference type="STRING" id="1237896.T0KMZ9"/>
<keyword evidence="2 5" id="KW-0349">Heme</keyword>
<dbReference type="PRINTS" id="PR00385">
    <property type="entry name" value="P450"/>
</dbReference>
<protein>
    <submittedName>
        <fullName evidence="8">Cytochrome P450</fullName>
    </submittedName>
</protein>
<accession>T0KMZ9</accession>
<dbReference type="InterPro" id="IPR050121">
    <property type="entry name" value="Cytochrome_P450_monoxygenase"/>
</dbReference>
<dbReference type="PANTHER" id="PTHR24305:SF164">
    <property type="entry name" value="P450, PUTATIVE (EUROFUNG)-RELATED"/>
    <property type="match status" value="1"/>
</dbReference>
<keyword evidence="7" id="KW-0472">Membrane</keyword>
<dbReference type="EMBL" id="AMYD01001371">
    <property type="protein sequence ID" value="EQB53419.1"/>
    <property type="molecule type" value="Genomic_DNA"/>
</dbReference>
<keyword evidence="6" id="KW-0503">Monooxygenase</keyword>
<comment type="cofactor">
    <cofactor evidence="1 5">
        <name>heme</name>
        <dbReference type="ChEBI" id="CHEBI:30413"/>
    </cofactor>
</comment>
<name>T0KMZ9_COLGC</name>
<keyword evidence="7" id="KW-0812">Transmembrane</keyword>
<keyword evidence="4 5" id="KW-0408">Iron</keyword>
<comment type="caution">
    <text evidence="8">The sequence shown here is derived from an EMBL/GenBank/DDBJ whole genome shotgun (WGS) entry which is preliminary data.</text>
</comment>
<dbReference type="OrthoDB" id="1470350at2759"/>